<comment type="function">
    <text evidence="6">Specifically methylates the N4 position of cytidine in position 1402 (C1402) of 16S rRNA.</text>
</comment>
<dbReference type="GO" id="GO:0005737">
    <property type="term" value="C:cytoplasm"/>
    <property type="evidence" value="ECO:0007669"/>
    <property type="project" value="UniProtKB-SubCell"/>
</dbReference>
<evidence type="ECO:0000313" key="8">
    <source>
        <dbReference type="Proteomes" id="UP000191663"/>
    </source>
</evidence>
<evidence type="ECO:0000256" key="6">
    <source>
        <dbReference type="HAMAP-Rule" id="MF_01007"/>
    </source>
</evidence>
<sequence>MVFHQPVLVAEVIEWMNLRPSGVYCDCTVGGAGHLMALLKANRKAYFIGLDWDAEAIAFSKKRLSPFKDRCVLFQENFTNLGFILKRLKLPGIDGALFDLGVSYHQLTTPERGFSFERNGPLLMNMAPNTPPLFKKLRQVKMDELKRILKIYGDVRNSRSLAREIYEHRGHLETTGQLRELVAKKIPRRFLKKNLHKVFQALRIWTNDELTNLISGLRVAFENLKPGGRILIIAYHSGEDRLVKNFLRQLSLLKKLKILNKKVIRPAESEIKKNPQARSARLRVGEKCASF</sequence>
<evidence type="ECO:0000313" key="7">
    <source>
        <dbReference type="EMBL" id="OPX18465.1"/>
    </source>
</evidence>
<proteinExistence type="inferred from homology"/>
<comment type="subcellular location">
    <subcellularLocation>
        <location evidence="6">Cytoplasm</location>
    </subcellularLocation>
</comment>
<evidence type="ECO:0000256" key="3">
    <source>
        <dbReference type="ARBA" id="ARBA00022603"/>
    </source>
</evidence>
<keyword evidence="6" id="KW-0963">Cytoplasm</keyword>
<dbReference type="NCBIfam" id="TIGR00006">
    <property type="entry name" value="16S rRNA (cytosine(1402)-N(4))-methyltransferase RsmH"/>
    <property type="match status" value="1"/>
</dbReference>
<organism evidence="7 8">
    <name type="scientific">candidate division WOR-3 bacterium 4484_100</name>
    <dbReference type="NCBI Taxonomy" id="1936077"/>
    <lineage>
        <taxon>Bacteria</taxon>
        <taxon>Bacteria division WOR-3</taxon>
    </lineage>
</organism>
<protein>
    <recommendedName>
        <fullName evidence="6">Ribosomal RNA small subunit methyltransferase H</fullName>
        <ecNumber evidence="6">2.1.1.199</ecNumber>
    </recommendedName>
    <alternativeName>
        <fullName evidence="6">16S rRNA m(4)C1402 methyltransferase</fullName>
    </alternativeName>
    <alternativeName>
        <fullName evidence="6">rRNA (cytosine-N(4)-)-methyltransferase RsmH</fullName>
    </alternativeName>
</protein>
<dbReference type="AlphaFoldDB" id="A0A1V4QHY2"/>
<comment type="similarity">
    <text evidence="1 6">Belongs to the methyltransferase superfamily. RsmH family.</text>
</comment>
<dbReference type="Gene3D" id="3.40.50.150">
    <property type="entry name" value="Vaccinia Virus protein VP39"/>
    <property type="match status" value="1"/>
</dbReference>
<comment type="catalytic activity">
    <reaction evidence="6">
        <text>cytidine(1402) in 16S rRNA + S-adenosyl-L-methionine = N(4)-methylcytidine(1402) in 16S rRNA + S-adenosyl-L-homocysteine + H(+)</text>
        <dbReference type="Rhea" id="RHEA:42928"/>
        <dbReference type="Rhea" id="RHEA-COMP:10286"/>
        <dbReference type="Rhea" id="RHEA-COMP:10287"/>
        <dbReference type="ChEBI" id="CHEBI:15378"/>
        <dbReference type="ChEBI" id="CHEBI:57856"/>
        <dbReference type="ChEBI" id="CHEBI:59789"/>
        <dbReference type="ChEBI" id="CHEBI:74506"/>
        <dbReference type="ChEBI" id="CHEBI:82748"/>
        <dbReference type="EC" id="2.1.1.199"/>
    </reaction>
</comment>
<evidence type="ECO:0000256" key="5">
    <source>
        <dbReference type="ARBA" id="ARBA00022691"/>
    </source>
</evidence>
<dbReference type="Pfam" id="PF01795">
    <property type="entry name" value="Methyltransf_5"/>
    <property type="match status" value="1"/>
</dbReference>
<dbReference type="SUPFAM" id="SSF81799">
    <property type="entry name" value="Putative methyltransferase TM0872, insert domain"/>
    <property type="match status" value="1"/>
</dbReference>
<reference evidence="8" key="1">
    <citation type="submission" date="2017-01" db="EMBL/GenBank/DDBJ databases">
        <title>Novel pathways for hydrocarbon cycling and metabolic interdependencies in hydrothermal sediment communities.</title>
        <authorList>
            <person name="Dombrowski N."/>
            <person name="Seitz K."/>
            <person name="Teske A."/>
            <person name="Baker B."/>
        </authorList>
    </citation>
    <scope>NUCLEOTIDE SEQUENCE [LARGE SCALE GENOMIC DNA]</scope>
</reference>
<keyword evidence="4 6" id="KW-0808">Transferase</keyword>
<keyword evidence="2 6" id="KW-0698">rRNA processing</keyword>
<dbReference type="InterPro" id="IPR029063">
    <property type="entry name" value="SAM-dependent_MTases_sf"/>
</dbReference>
<feature type="binding site" evidence="6">
    <location>
        <position position="51"/>
    </location>
    <ligand>
        <name>S-adenosyl-L-methionine</name>
        <dbReference type="ChEBI" id="CHEBI:59789"/>
    </ligand>
</feature>
<dbReference type="InterPro" id="IPR002903">
    <property type="entry name" value="RsmH"/>
</dbReference>
<feature type="binding site" evidence="6">
    <location>
        <begin position="32"/>
        <end position="34"/>
    </location>
    <ligand>
        <name>S-adenosyl-L-methionine</name>
        <dbReference type="ChEBI" id="CHEBI:59789"/>
    </ligand>
</feature>
<accession>A0A1V4QHY2</accession>
<dbReference type="PANTHER" id="PTHR11265">
    <property type="entry name" value="S-ADENOSYL-METHYLTRANSFERASE MRAW"/>
    <property type="match status" value="1"/>
</dbReference>
<feature type="binding site" evidence="6">
    <location>
        <position position="78"/>
    </location>
    <ligand>
        <name>S-adenosyl-L-methionine</name>
        <dbReference type="ChEBI" id="CHEBI:59789"/>
    </ligand>
</feature>
<evidence type="ECO:0000256" key="1">
    <source>
        <dbReference type="ARBA" id="ARBA00010396"/>
    </source>
</evidence>
<dbReference type="PANTHER" id="PTHR11265:SF0">
    <property type="entry name" value="12S RRNA N4-METHYLCYTIDINE METHYLTRANSFERASE"/>
    <property type="match status" value="1"/>
</dbReference>
<dbReference type="InterPro" id="IPR023397">
    <property type="entry name" value="SAM-dep_MeTrfase_MraW_recog"/>
</dbReference>
<keyword evidence="5 6" id="KW-0949">S-adenosyl-L-methionine</keyword>
<feature type="binding site" evidence="6">
    <location>
        <position position="99"/>
    </location>
    <ligand>
        <name>S-adenosyl-L-methionine</name>
        <dbReference type="ChEBI" id="CHEBI:59789"/>
    </ligand>
</feature>
<name>A0A1V4QHY2_UNCW3</name>
<evidence type="ECO:0000256" key="2">
    <source>
        <dbReference type="ARBA" id="ARBA00022552"/>
    </source>
</evidence>
<dbReference type="PIRSF" id="PIRSF004486">
    <property type="entry name" value="MraW"/>
    <property type="match status" value="1"/>
</dbReference>
<dbReference type="GO" id="GO:0070475">
    <property type="term" value="P:rRNA base methylation"/>
    <property type="evidence" value="ECO:0007669"/>
    <property type="project" value="UniProtKB-UniRule"/>
</dbReference>
<dbReference type="HAMAP" id="MF_01007">
    <property type="entry name" value="16SrRNA_methyltr_H"/>
    <property type="match status" value="1"/>
</dbReference>
<dbReference type="GO" id="GO:0071424">
    <property type="term" value="F:rRNA (cytosine-N4-)-methyltransferase activity"/>
    <property type="evidence" value="ECO:0007669"/>
    <property type="project" value="UniProtKB-UniRule"/>
</dbReference>
<gene>
    <name evidence="6" type="primary">rsmH</name>
    <name evidence="7" type="ORF">BXT86_01065</name>
</gene>
<feature type="binding site" evidence="6">
    <location>
        <position position="106"/>
    </location>
    <ligand>
        <name>S-adenosyl-L-methionine</name>
        <dbReference type="ChEBI" id="CHEBI:59789"/>
    </ligand>
</feature>
<comment type="caution">
    <text evidence="7">The sequence shown here is derived from an EMBL/GenBank/DDBJ whole genome shotgun (WGS) entry which is preliminary data.</text>
</comment>
<dbReference type="EC" id="2.1.1.199" evidence="6"/>
<evidence type="ECO:0000256" key="4">
    <source>
        <dbReference type="ARBA" id="ARBA00022679"/>
    </source>
</evidence>
<dbReference type="SUPFAM" id="SSF53335">
    <property type="entry name" value="S-adenosyl-L-methionine-dependent methyltransferases"/>
    <property type="match status" value="1"/>
</dbReference>
<dbReference type="EMBL" id="MUKB01000013">
    <property type="protein sequence ID" value="OPX18465.1"/>
    <property type="molecule type" value="Genomic_DNA"/>
</dbReference>
<dbReference type="Proteomes" id="UP000191663">
    <property type="component" value="Unassembled WGS sequence"/>
</dbReference>
<dbReference type="Gene3D" id="1.10.150.170">
    <property type="entry name" value="Putative methyltransferase TM0872, insert domain"/>
    <property type="match status" value="1"/>
</dbReference>
<keyword evidence="3 6" id="KW-0489">Methyltransferase</keyword>